<dbReference type="PANTHER" id="PTHR48027">
    <property type="entry name" value="HETEROGENEOUS NUCLEAR RIBONUCLEOPROTEIN 87F-RELATED"/>
    <property type="match status" value="1"/>
</dbReference>
<name>A0A1R4ABC5_BABMR</name>
<evidence type="ECO:0000259" key="5">
    <source>
        <dbReference type="PROSITE" id="PS50102"/>
    </source>
</evidence>
<dbReference type="Gene3D" id="1.10.357.40">
    <property type="entry name" value="YbiA-like"/>
    <property type="match status" value="1"/>
</dbReference>
<feature type="domain" description="RRM" evidence="5">
    <location>
        <begin position="382"/>
        <end position="467"/>
    </location>
</feature>
<keyword evidence="1 2" id="KW-0694">RNA-binding</keyword>
<keyword evidence="7" id="KW-1185">Reference proteome</keyword>
<dbReference type="CDD" id="cd00590">
    <property type="entry name" value="RRM_SF"/>
    <property type="match status" value="1"/>
</dbReference>
<dbReference type="InterPro" id="IPR035979">
    <property type="entry name" value="RBD_domain_sf"/>
</dbReference>
<evidence type="ECO:0008006" key="8">
    <source>
        <dbReference type="Google" id="ProtNLM"/>
    </source>
</evidence>
<dbReference type="SMART" id="SM00360">
    <property type="entry name" value="RRM"/>
    <property type="match status" value="1"/>
</dbReference>
<dbReference type="PROSITE" id="PS50102">
    <property type="entry name" value="RRM"/>
    <property type="match status" value="1"/>
</dbReference>
<dbReference type="Pfam" id="PF08719">
    <property type="entry name" value="NADAR"/>
    <property type="match status" value="1"/>
</dbReference>
<dbReference type="CDD" id="cd15457">
    <property type="entry name" value="NADAR"/>
    <property type="match status" value="1"/>
</dbReference>
<dbReference type="SUPFAM" id="SSF49879">
    <property type="entry name" value="SMAD/FHA domain"/>
    <property type="match status" value="1"/>
</dbReference>
<dbReference type="Proteomes" id="UP000002899">
    <property type="component" value="Chromosome III"/>
</dbReference>
<dbReference type="RefSeq" id="XP_021338485.1">
    <property type="nucleotide sequence ID" value="XM_021481902.1"/>
</dbReference>
<dbReference type="InterPro" id="IPR037238">
    <property type="entry name" value="YbiA-like_sf"/>
</dbReference>
<dbReference type="InterPro" id="IPR008984">
    <property type="entry name" value="SMAD_FHA_dom_sf"/>
</dbReference>
<feature type="compositionally biased region" description="Basic residues" evidence="3">
    <location>
        <begin position="475"/>
        <end position="490"/>
    </location>
</feature>
<dbReference type="SUPFAM" id="SSF54928">
    <property type="entry name" value="RNA-binding domain, RBD"/>
    <property type="match status" value="1"/>
</dbReference>
<dbReference type="SUPFAM" id="SSF143990">
    <property type="entry name" value="YbiA-like"/>
    <property type="match status" value="1"/>
</dbReference>
<dbReference type="InterPro" id="IPR012677">
    <property type="entry name" value="Nucleotide-bd_a/b_plait_sf"/>
</dbReference>
<evidence type="ECO:0000256" key="1">
    <source>
        <dbReference type="ARBA" id="ARBA00022884"/>
    </source>
</evidence>
<evidence type="ECO:0000313" key="6">
    <source>
        <dbReference type="EMBL" id="SJK86312.1"/>
    </source>
</evidence>
<dbReference type="Pfam" id="PF00076">
    <property type="entry name" value="RRM_1"/>
    <property type="match status" value="1"/>
</dbReference>
<sequence length="502" mass="58780">MRMNERCSITPPYRKKSVSEKLGLTKVNPVSDFMQIDKFDGVFEFLSLNARTKVMISGFEFPSALHALHFIRFEHQIIPLKSLKEENDDNNNSHHKDSYVEKESNLKFIYNDQNKNNVGADVIKLVYDIVNLSTDDIYNSELLESQNWQINRLKWTEMILRDKFRRNEEFRKLLSNTGDRQIVYITPYDTFLGSFARKGQNQLGRILQLIRSDIANHSEIENWLKYCAGIHHEASEWSKLTINETSSGETHETRTINLENKPYYLIGRLPICDLQSLNPSISRIHGAIYIDKSTGKFQIISFNDKSGINLNNSGMMEANVPKQLHNEYKFTLGISTKIYQVQLDNELLIFNLEQQRKDLEKQMFITKYTVADEIEKIIKGCKEIVVLNVSYKTSRQDLYDFFEPCGQIDQINIPHSDKERKDDDEDLRAERGIAFIKFVKERSAANALEKSGMSLNGRVVQVKYCDKHSMMGRGHDHRRRSGRYRHGHYREKRERDYKNERH</sequence>
<dbReference type="InterPro" id="IPR052462">
    <property type="entry name" value="SLIRP/GR-RBP-like"/>
</dbReference>
<dbReference type="VEuPathDB" id="PiroplasmaDB:BMR1_03g01145"/>
<dbReference type="Gene3D" id="2.60.200.20">
    <property type="match status" value="1"/>
</dbReference>
<dbReference type="GO" id="GO:0003723">
    <property type="term" value="F:RNA binding"/>
    <property type="evidence" value="ECO:0007669"/>
    <property type="project" value="UniProtKB-UniRule"/>
</dbReference>
<dbReference type="OrthoDB" id="206452at2759"/>
<dbReference type="InterPro" id="IPR000253">
    <property type="entry name" value="FHA_dom"/>
</dbReference>
<dbReference type="EMBL" id="LN871598">
    <property type="protein sequence ID" value="SJK86312.1"/>
    <property type="molecule type" value="Genomic_DNA"/>
</dbReference>
<dbReference type="InterPro" id="IPR000504">
    <property type="entry name" value="RRM_dom"/>
</dbReference>
<dbReference type="InterPro" id="IPR012816">
    <property type="entry name" value="NADAR"/>
</dbReference>
<dbReference type="PROSITE" id="PS50006">
    <property type="entry name" value="FHA_DOMAIN"/>
    <property type="match status" value="1"/>
</dbReference>
<evidence type="ECO:0000259" key="4">
    <source>
        <dbReference type="PROSITE" id="PS50006"/>
    </source>
</evidence>
<evidence type="ECO:0000313" key="7">
    <source>
        <dbReference type="Proteomes" id="UP000002899"/>
    </source>
</evidence>
<organism evidence="6 7">
    <name type="scientific">Babesia microti (strain RI)</name>
    <dbReference type="NCBI Taxonomy" id="1133968"/>
    <lineage>
        <taxon>Eukaryota</taxon>
        <taxon>Sar</taxon>
        <taxon>Alveolata</taxon>
        <taxon>Apicomplexa</taxon>
        <taxon>Aconoidasida</taxon>
        <taxon>Piroplasmida</taxon>
        <taxon>Babesiidae</taxon>
        <taxon>Babesia</taxon>
    </lineage>
</organism>
<feature type="compositionally biased region" description="Basic and acidic residues" evidence="3">
    <location>
        <begin position="491"/>
        <end position="502"/>
    </location>
</feature>
<dbReference type="AlphaFoldDB" id="A0A1R4ABC5"/>
<proteinExistence type="predicted"/>
<reference evidence="6 7" key="2">
    <citation type="journal article" date="2013" name="PLoS ONE">
        <title>Whole genome mapping and re-organization of the nuclear and mitochondrial genomes of Babesia microti isolates.</title>
        <authorList>
            <person name="Cornillot E."/>
            <person name="Dassouli A."/>
            <person name="Garg A."/>
            <person name="Pachikara N."/>
            <person name="Randazzo S."/>
            <person name="Depoix D."/>
            <person name="Carcy B."/>
            <person name="Delbecq S."/>
            <person name="Frutos R."/>
            <person name="Silva J.C."/>
            <person name="Sutton R."/>
            <person name="Krause P.J."/>
            <person name="Mamoun C.B."/>
        </authorList>
    </citation>
    <scope>NUCLEOTIDE SEQUENCE [LARGE SCALE GENOMIC DNA]</scope>
    <source>
        <strain evidence="6 7">RI</strain>
    </source>
</reference>
<dbReference type="KEGG" id="bmic:BMR1_03g01145"/>
<dbReference type="Gene3D" id="3.30.70.330">
    <property type="match status" value="1"/>
</dbReference>
<accession>A0A1R4ABC5</accession>
<evidence type="ECO:0000256" key="3">
    <source>
        <dbReference type="SAM" id="MobiDB-lite"/>
    </source>
</evidence>
<protein>
    <recommendedName>
        <fullName evidence="8">FHA domain-containing protein</fullName>
    </recommendedName>
</protein>
<dbReference type="Pfam" id="PF00498">
    <property type="entry name" value="FHA"/>
    <property type="match status" value="1"/>
</dbReference>
<reference evidence="6 7" key="3">
    <citation type="journal article" date="2016" name="Sci. Rep.">
        <title>Genome-wide diversity and gene expression profiling of Babesia microti isolates identify polymorphic genes that mediate host-pathogen interactions.</title>
        <authorList>
            <person name="Silva J.C."/>
            <person name="Cornillot E."/>
            <person name="McCracken C."/>
            <person name="Usmani-Brown S."/>
            <person name="Dwivedi A."/>
            <person name="Ifeonu O.O."/>
            <person name="Crabtree J."/>
            <person name="Gotia H.T."/>
            <person name="Virji A.Z."/>
            <person name="Reynes C."/>
            <person name="Colinge J."/>
            <person name="Kumar V."/>
            <person name="Lawres L."/>
            <person name="Pazzi J.E."/>
            <person name="Pablo J.V."/>
            <person name="Hung C."/>
            <person name="Brancato J."/>
            <person name="Kumari P."/>
            <person name="Orvis J."/>
            <person name="Tretina K."/>
            <person name="Chibucos M."/>
            <person name="Ott S."/>
            <person name="Sadzewicz L."/>
            <person name="Sengamalay N."/>
            <person name="Shetty A.C."/>
            <person name="Su Q."/>
            <person name="Tallon L."/>
            <person name="Fraser C.M."/>
            <person name="Frutos R."/>
            <person name="Molina D.M."/>
            <person name="Krause P.J."/>
            <person name="Ben Mamoun C."/>
        </authorList>
    </citation>
    <scope>NUCLEOTIDE SEQUENCE [LARGE SCALE GENOMIC DNA]</scope>
    <source>
        <strain evidence="6 7">RI</strain>
    </source>
</reference>
<evidence type="ECO:0000256" key="2">
    <source>
        <dbReference type="PROSITE-ProRule" id="PRU00176"/>
    </source>
</evidence>
<dbReference type="GeneID" id="24424863"/>
<feature type="region of interest" description="Disordered" evidence="3">
    <location>
        <begin position="470"/>
        <end position="502"/>
    </location>
</feature>
<feature type="domain" description="FHA" evidence="4">
    <location>
        <begin position="264"/>
        <end position="315"/>
    </location>
</feature>
<reference evidence="6 7" key="1">
    <citation type="journal article" date="2012" name="Nucleic Acids Res.">
        <title>Sequencing of the smallest Apicomplexan genome from the human pathogen Babesia microti.</title>
        <authorList>
            <person name="Cornillot E."/>
            <person name="Hadj-Kaddour K."/>
            <person name="Dassouli A."/>
            <person name="Noel B."/>
            <person name="Ranwez V."/>
            <person name="Vacherie B."/>
            <person name="Augagneur Y."/>
            <person name="Bres V."/>
            <person name="Duclos A."/>
            <person name="Randazzo S."/>
            <person name="Carcy B."/>
            <person name="Debierre-Grockiego F."/>
            <person name="Delbecq S."/>
            <person name="Moubri-Menage K."/>
            <person name="Shams-Eldin H."/>
            <person name="Usmani-Brown S."/>
            <person name="Bringaud F."/>
            <person name="Wincker P."/>
            <person name="Vivares C.P."/>
            <person name="Schwarz R.T."/>
            <person name="Schetters T.P."/>
            <person name="Krause P.J."/>
            <person name="Gorenflot A."/>
            <person name="Berry V."/>
            <person name="Barbe V."/>
            <person name="Ben Mamoun C."/>
        </authorList>
    </citation>
    <scope>NUCLEOTIDE SEQUENCE [LARGE SCALE GENOMIC DNA]</scope>
    <source>
        <strain evidence="6 7">RI</strain>
    </source>
</reference>